<dbReference type="Proteomes" id="UP000774804">
    <property type="component" value="Unassembled WGS sequence"/>
</dbReference>
<dbReference type="Proteomes" id="UP000697107">
    <property type="component" value="Unassembled WGS sequence"/>
</dbReference>
<dbReference type="VEuPathDB" id="FungiDB:PC110_g7114"/>
<dbReference type="EMBL" id="RCMK01000159">
    <property type="protein sequence ID" value="KAG2946395.1"/>
    <property type="molecule type" value="Genomic_DNA"/>
</dbReference>
<dbReference type="Proteomes" id="UP000251314">
    <property type="component" value="Unassembled WGS sequence"/>
</dbReference>
<protein>
    <submittedName>
        <fullName evidence="8">Uncharacterized protein</fullName>
    </submittedName>
</protein>
<dbReference type="AlphaFoldDB" id="A0A329SIW5"/>
<evidence type="ECO:0000313" key="4">
    <source>
        <dbReference type="EMBL" id="KAG2946395.1"/>
    </source>
</evidence>
<dbReference type="EMBL" id="RCML01000155">
    <property type="protein sequence ID" value="KAG2988353.1"/>
    <property type="molecule type" value="Genomic_DNA"/>
</dbReference>
<reference evidence="7" key="3">
    <citation type="submission" date="2021-01" db="EMBL/GenBank/DDBJ databases">
        <title>Phytophthora aleatoria, a newly-described species from Pinus radiata is distinct from Phytophthora cactorum isolates based on comparative genomics.</title>
        <authorList>
            <person name="Mcdougal R."/>
            <person name="Panda P."/>
            <person name="Williams N."/>
            <person name="Studholme D.J."/>
        </authorList>
    </citation>
    <scope>NUCLEOTIDE SEQUENCE</scope>
    <source>
        <strain evidence="7">NZFS 3830</strain>
    </source>
</reference>
<dbReference type="Proteomes" id="UP000688947">
    <property type="component" value="Unassembled WGS sequence"/>
</dbReference>
<evidence type="ECO:0000313" key="2">
    <source>
        <dbReference type="EMBL" id="KAG2860674.1"/>
    </source>
</evidence>
<comment type="caution">
    <text evidence="8">The sequence shown here is derived from an EMBL/GenBank/DDBJ whole genome shotgun (WGS) entry which is preliminary data.</text>
</comment>
<sequence>MGKSTDRNIAAENEFAALAQVLIETANDAAHCLKVLKKNLSEYDSRHGNRFLSTAKSYMRSDIRNAKDISADLRHVAHKINKSHKYSKSEVVSARNMLNATANAMDMLKTTARHYDEKNGHATGVRGAIKNAVGSTNQKDDKYAKTDNYGPHGHHGGILGNSDTVEALVTSTLRDNLNLNVLSYQINTAEKSLSPSIVKRAKEAIHGVKEKLTGDKSSPTRRHSMTP</sequence>
<dbReference type="EMBL" id="MJFZ01000133">
    <property type="protein sequence ID" value="RAW36620.1"/>
    <property type="molecule type" value="Genomic_DNA"/>
</dbReference>
<dbReference type="EMBL" id="RCMG01000177">
    <property type="protein sequence ID" value="KAG2860674.1"/>
    <property type="molecule type" value="Genomic_DNA"/>
</dbReference>
<accession>A0A329SIW5</accession>
<dbReference type="Proteomes" id="UP000736787">
    <property type="component" value="Unassembled WGS sequence"/>
</dbReference>
<evidence type="ECO:0000313" key="3">
    <source>
        <dbReference type="EMBL" id="KAG2930131.1"/>
    </source>
</evidence>
<evidence type="ECO:0000313" key="6">
    <source>
        <dbReference type="EMBL" id="KAG3219184.1"/>
    </source>
</evidence>
<organism evidence="8 9">
    <name type="scientific">Phytophthora cactorum</name>
    <dbReference type="NCBI Taxonomy" id="29920"/>
    <lineage>
        <taxon>Eukaryota</taxon>
        <taxon>Sar</taxon>
        <taxon>Stramenopiles</taxon>
        <taxon>Oomycota</taxon>
        <taxon>Peronosporomycetes</taxon>
        <taxon>Peronosporales</taxon>
        <taxon>Peronosporaceae</taxon>
        <taxon>Phytophthora</taxon>
    </lineage>
</organism>
<dbReference type="EMBL" id="RCMV01000323">
    <property type="protein sequence ID" value="KAG3219184.1"/>
    <property type="molecule type" value="Genomic_DNA"/>
</dbReference>
<feature type="region of interest" description="Disordered" evidence="1">
    <location>
        <begin position="208"/>
        <end position="227"/>
    </location>
</feature>
<reference evidence="8 9" key="1">
    <citation type="submission" date="2018-01" db="EMBL/GenBank/DDBJ databases">
        <title>Draft genome of the strawberry crown rot pathogen Phytophthora cactorum.</title>
        <authorList>
            <person name="Armitage A.D."/>
            <person name="Lysoe E."/>
            <person name="Nellist C.F."/>
            <person name="Harrison R.J."/>
            <person name="Brurberg M.B."/>
        </authorList>
    </citation>
    <scope>NUCLEOTIDE SEQUENCE [LARGE SCALE GENOMIC DNA]</scope>
    <source>
        <strain evidence="8 9">10300</strain>
    </source>
</reference>
<gene>
    <name evidence="7" type="ORF">JG687_00003455</name>
    <name evidence="8" type="ORF">PC110_g7114</name>
    <name evidence="2" type="ORF">PC113_g7835</name>
    <name evidence="3" type="ORF">PC115_g6635</name>
    <name evidence="4" type="ORF">PC117_g7661</name>
    <name evidence="5" type="ORF">PC118_g6766</name>
    <name evidence="6" type="ORF">PC129_g10015</name>
</gene>
<evidence type="ECO:0000313" key="7">
    <source>
        <dbReference type="EMBL" id="KAG6969032.1"/>
    </source>
</evidence>
<name>A0A329SIW5_9STRA</name>
<dbReference type="Proteomes" id="UP000760860">
    <property type="component" value="Unassembled WGS sequence"/>
</dbReference>
<evidence type="ECO:0000313" key="8">
    <source>
        <dbReference type="EMBL" id="RAW36620.1"/>
    </source>
</evidence>
<evidence type="ECO:0000313" key="5">
    <source>
        <dbReference type="EMBL" id="KAG2988353.1"/>
    </source>
</evidence>
<dbReference type="EMBL" id="RCMI01000150">
    <property type="protein sequence ID" value="KAG2930131.1"/>
    <property type="molecule type" value="Genomic_DNA"/>
</dbReference>
<evidence type="ECO:0000256" key="1">
    <source>
        <dbReference type="SAM" id="MobiDB-lite"/>
    </source>
</evidence>
<evidence type="ECO:0000313" key="9">
    <source>
        <dbReference type="Proteomes" id="UP000251314"/>
    </source>
</evidence>
<keyword evidence="9" id="KW-1185">Reference proteome</keyword>
<dbReference type="EMBL" id="JAENGZ010000106">
    <property type="protein sequence ID" value="KAG6969032.1"/>
    <property type="molecule type" value="Genomic_DNA"/>
</dbReference>
<dbReference type="Proteomes" id="UP000735874">
    <property type="component" value="Unassembled WGS sequence"/>
</dbReference>
<proteinExistence type="predicted"/>
<reference evidence="2" key="2">
    <citation type="submission" date="2018-10" db="EMBL/GenBank/DDBJ databases">
        <title>Effector identification in a new, highly contiguous assembly of the strawberry crown rot pathogen Phytophthora cactorum.</title>
        <authorList>
            <person name="Armitage A.D."/>
            <person name="Nellist C.F."/>
            <person name="Bates H."/>
            <person name="Vickerstaff R.J."/>
            <person name="Harrison R.J."/>
        </authorList>
    </citation>
    <scope>NUCLEOTIDE SEQUENCE</scope>
    <source>
        <strain evidence="2">15-7</strain>
        <strain evidence="3">4032</strain>
        <strain evidence="4">4040</strain>
        <strain evidence="5">P415</strain>
        <strain evidence="6">P421</strain>
    </source>
</reference>
<dbReference type="OrthoDB" id="94055at2759"/>